<dbReference type="InterPro" id="IPR031158">
    <property type="entry name" value="GH10_AS"/>
</dbReference>
<dbReference type="InterPro" id="IPR001000">
    <property type="entry name" value="GH10_dom"/>
</dbReference>
<organism evidence="11">
    <name type="scientific">freshwater metagenome</name>
    <dbReference type="NCBI Taxonomy" id="449393"/>
    <lineage>
        <taxon>unclassified sequences</taxon>
        <taxon>metagenomes</taxon>
        <taxon>ecological metagenomes</taxon>
    </lineage>
</organism>
<evidence type="ECO:0000313" key="11">
    <source>
        <dbReference type="EMBL" id="CAB5062353.1"/>
    </source>
</evidence>
<feature type="domain" description="GH10" evidence="10">
    <location>
        <begin position="50"/>
        <end position="381"/>
    </location>
</feature>
<accession>A0A6J7U8R2</accession>
<keyword evidence="6" id="KW-0378">Hydrolase</keyword>
<evidence type="ECO:0000256" key="3">
    <source>
        <dbReference type="ARBA" id="ARBA00012590"/>
    </source>
</evidence>
<dbReference type="GO" id="GO:0045493">
    <property type="term" value="P:xylan catabolic process"/>
    <property type="evidence" value="ECO:0007669"/>
    <property type="project" value="UniProtKB-KW"/>
</dbReference>
<keyword evidence="7" id="KW-0119">Carbohydrate metabolism</keyword>
<keyword evidence="4" id="KW-0858">Xylan degradation</keyword>
<evidence type="ECO:0000259" key="10">
    <source>
        <dbReference type="PROSITE" id="PS51760"/>
    </source>
</evidence>
<dbReference type="PANTHER" id="PTHR31490">
    <property type="entry name" value="GLYCOSYL HYDROLASE"/>
    <property type="match status" value="1"/>
</dbReference>
<reference evidence="11" key="1">
    <citation type="submission" date="2020-05" db="EMBL/GenBank/DDBJ databases">
        <authorList>
            <person name="Chiriac C."/>
            <person name="Salcher M."/>
            <person name="Ghai R."/>
            <person name="Kavagutti S V."/>
        </authorList>
    </citation>
    <scope>NUCLEOTIDE SEQUENCE</scope>
</reference>
<dbReference type="Gene3D" id="3.20.20.80">
    <property type="entry name" value="Glycosidases"/>
    <property type="match status" value="1"/>
</dbReference>
<name>A0A6J7U8R2_9ZZZZ</name>
<evidence type="ECO:0000256" key="7">
    <source>
        <dbReference type="ARBA" id="ARBA00023277"/>
    </source>
</evidence>
<dbReference type="InterPro" id="IPR017853">
    <property type="entry name" value="GH"/>
</dbReference>
<dbReference type="SUPFAM" id="SSF51445">
    <property type="entry name" value="(Trans)glycosidases"/>
    <property type="match status" value="1"/>
</dbReference>
<evidence type="ECO:0000256" key="5">
    <source>
        <dbReference type="ARBA" id="ARBA00022729"/>
    </source>
</evidence>
<comment type="catalytic activity">
    <reaction evidence="1">
        <text>Endohydrolysis of (1-&gt;4)-beta-D-xylosidic linkages in xylans.</text>
        <dbReference type="EC" id="3.2.1.8"/>
    </reaction>
</comment>
<evidence type="ECO:0000256" key="9">
    <source>
        <dbReference type="ARBA" id="ARBA00023326"/>
    </source>
</evidence>
<evidence type="ECO:0000256" key="1">
    <source>
        <dbReference type="ARBA" id="ARBA00000681"/>
    </source>
</evidence>
<comment type="similarity">
    <text evidence="2">Belongs to the glycosyl hydrolase 10 (cellulase F) family.</text>
</comment>
<proteinExistence type="inferred from homology"/>
<dbReference type="GO" id="GO:0031176">
    <property type="term" value="F:endo-1,4-beta-xylanase activity"/>
    <property type="evidence" value="ECO:0007669"/>
    <property type="project" value="UniProtKB-EC"/>
</dbReference>
<keyword evidence="5" id="KW-0732">Signal</keyword>
<dbReference type="InterPro" id="IPR044846">
    <property type="entry name" value="GH10"/>
</dbReference>
<keyword evidence="8" id="KW-0326">Glycosidase</keyword>
<dbReference type="PRINTS" id="PR00134">
    <property type="entry name" value="GLHYDRLASE10"/>
</dbReference>
<sequence>MNQMISGFSRGTNHKRTKLWGLAAVFLLASASVSCVPAPQVPPTPPPPCNEPVCPLATAARARGIYMGAEVNASRLATNPAYAEAVVRNFTSVTPGNELKWSVLRPSPTEWNWGPADSIVEFAEANNLGVRGHTLAWVNESGDQNGLPPWLRGVTDPEAFRTYVLDGVAETVGRYRGRIDRWDVVNEAFVYYNGERAPSVYDRMGPDYIAELFAAAHAADPDASLWLNEVFTELFPDKANAILSFVASLRNRGVPIHGVGLQTHLTLTPEAPAAGSISGLVSRLRSLGVEVAITELDVPLGPLRSEQAQVDTYRQVVRECLIAGCSEITTWGVTDAFTTLDSAGQRENNPLLSAFFSNPSRPLLLDTAYNPKAAYQAVVEAIEETPRP</sequence>
<evidence type="ECO:0000256" key="8">
    <source>
        <dbReference type="ARBA" id="ARBA00023295"/>
    </source>
</evidence>
<dbReference type="PROSITE" id="PS51760">
    <property type="entry name" value="GH10_2"/>
    <property type="match status" value="1"/>
</dbReference>
<gene>
    <name evidence="11" type="ORF">UFOPK4354_00317</name>
</gene>
<evidence type="ECO:0000256" key="4">
    <source>
        <dbReference type="ARBA" id="ARBA00022651"/>
    </source>
</evidence>
<dbReference type="Pfam" id="PF00331">
    <property type="entry name" value="Glyco_hydro_10"/>
    <property type="match status" value="1"/>
</dbReference>
<dbReference type="EC" id="3.2.1.8" evidence="3"/>
<dbReference type="EMBL" id="CAFBQW010000021">
    <property type="protein sequence ID" value="CAB5062353.1"/>
    <property type="molecule type" value="Genomic_DNA"/>
</dbReference>
<evidence type="ECO:0000256" key="2">
    <source>
        <dbReference type="ARBA" id="ARBA00007495"/>
    </source>
</evidence>
<dbReference type="SMART" id="SM00633">
    <property type="entry name" value="Glyco_10"/>
    <property type="match status" value="1"/>
</dbReference>
<dbReference type="AlphaFoldDB" id="A0A6J7U8R2"/>
<dbReference type="PROSITE" id="PS00591">
    <property type="entry name" value="GH10_1"/>
    <property type="match status" value="1"/>
</dbReference>
<dbReference type="PANTHER" id="PTHR31490:SF88">
    <property type="entry name" value="BETA-XYLANASE"/>
    <property type="match status" value="1"/>
</dbReference>
<protein>
    <recommendedName>
        <fullName evidence="3">endo-1,4-beta-xylanase</fullName>
        <ecNumber evidence="3">3.2.1.8</ecNumber>
    </recommendedName>
</protein>
<evidence type="ECO:0000256" key="6">
    <source>
        <dbReference type="ARBA" id="ARBA00022801"/>
    </source>
</evidence>
<keyword evidence="9" id="KW-0624">Polysaccharide degradation</keyword>